<keyword evidence="1" id="KW-0472">Membrane</keyword>
<sequence length="121" mass="13751">MIVAALIVYFLISQGEGLIANLVACFIGFVLVVLSSFLIYILVKKSLKLLGIYNIIYAVFGLFLVAYLTVNAYHWINWPNCKHEEPQWYAPLLVTIYAGTYSFALAILCLYRSFEKTDVEL</sequence>
<evidence type="ECO:0000313" key="2">
    <source>
        <dbReference type="EMBL" id="ALC40993.1"/>
    </source>
</evidence>
<keyword evidence="3" id="KW-1185">Reference proteome</keyword>
<dbReference type="EMBL" id="CP012524">
    <property type="protein sequence ID" value="ALC40993.1"/>
    <property type="molecule type" value="Genomic_DNA"/>
</dbReference>
<accession>A0A0M3QUP6</accession>
<protein>
    <submittedName>
        <fullName evidence="2">Maker35</fullName>
    </submittedName>
</protein>
<gene>
    <name evidence="2" type="ORF">Dbus_chr2Rg572</name>
</gene>
<keyword evidence="1" id="KW-0812">Transmembrane</keyword>
<dbReference type="Proteomes" id="UP000494163">
    <property type="component" value="Chromosome 2R"/>
</dbReference>
<name>A0A0M3QUP6_DROBS</name>
<feature type="transmembrane region" description="Helical" evidence="1">
    <location>
        <begin position="88"/>
        <end position="111"/>
    </location>
</feature>
<keyword evidence="1" id="KW-1133">Transmembrane helix</keyword>
<feature type="transmembrane region" description="Helical" evidence="1">
    <location>
        <begin position="18"/>
        <end position="43"/>
    </location>
</feature>
<feature type="transmembrane region" description="Helical" evidence="1">
    <location>
        <begin position="55"/>
        <end position="76"/>
    </location>
</feature>
<dbReference type="AlphaFoldDB" id="A0A0M3QUP6"/>
<proteinExistence type="predicted"/>
<evidence type="ECO:0000313" key="3">
    <source>
        <dbReference type="Proteomes" id="UP000494163"/>
    </source>
</evidence>
<organism evidence="2 3">
    <name type="scientific">Drosophila busckii</name>
    <name type="common">Fruit fly</name>
    <dbReference type="NCBI Taxonomy" id="30019"/>
    <lineage>
        <taxon>Eukaryota</taxon>
        <taxon>Metazoa</taxon>
        <taxon>Ecdysozoa</taxon>
        <taxon>Arthropoda</taxon>
        <taxon>Hexapoda</taxon>
        <taxon>Insecta</taxon>
        <taxon>Pterygota</taxon>
        <taxon>Neoptera</taxon>
        <taxon>Endopterygota</taxon>
        <taxon>Diptera</taxon>
        <taxon>Brachycera</taxon>
        <taxon>Muscomorpha</taxon>
        <taxon>Ephydroidea</taxon>
        <taxon>Drosophilidae</taxon>
        <taxon>Drosophila</taxon>
    </lineage>
</organism>
<evidence type="ECO:0000256" key="1">
    <source>
        <dbReference type="SAM" id="Phobius"/>
    </source>
</evidence>
<reference evidence="2 3" key="1">
    <citation type="submission" date="2015-08" db="EMBL/GenBank/DDBJ databases">
        <title>Ancestral chromatin configuration constrains chromatin evolution on differentiating sex chromosomes in Drosophila.</title>
        <authorList>
            <person name="Zhou Q."/>
            <person name="Bachtrog D."/>
        </authorList>
    </citation>
    <scope>NUCLEOTIDE SEQUENCE [LARGE SCALE GENOMIC DNA]</scope>
    <source>
        <tissue evidence="2">Whole larvae</tissue>
    </source>
</reference>